<keyword evidence="4" id="KW-1185">Reference proteome</keyword>
<dbReference type="Pfam" id="PF12796">
    <property type="entry name" value="Ank_2"/>
    <property type="match status" value="1"/>
</dbReference>
<evidence type="ECO:0000256" key="1">
    <source>
        <dbReference type="PROSITE-ProRule" id="PRU00023"/>
    </source>
</evidence>
<dbReference type="InterPro" id="IPR003887">
    <property type="entry name" value="LEM_dom"/>
</dbReference>
<dbReference type="GO" id="GO:0000712">
    <property type="term" value="P:resolution of meiotic recombination intermediates"/>
    <property type="evidence" value="ECO:0007669"/>
    <property type="project" value="TreeGrafter"/>
</dbReference>
<dbReference type="InterPro" id="IPR034998">
    <property type="entry name" value="ANKLE1"/>
</dbReference>
<sequence length="686" mass="79679">MFNKEVQLAISLFEAIDDVNLSNIIVLLEKYNADPNVIIPKLKIAPIHFAVGFEDDKFAEKVTELFIKKKADPNLFSECPESRLTPLHIACIYGRNNIVKMLLNHSGDVSLKCNEGHSAIQYAIQENHYEVINIIKKHIFEEKIERKKKEALRSHKLEVPKTPVKNELFNDGTPVKNAVTNAIQNIEHGKFTPNRINYNFDATSPYFINITHRRHKTSRSYNDCSLELVENEEVHNEQKNLFELTEENVKAFSKLMHNPIVIERIAIHKRKSYIAAWRDKIQQIQKDNTVDYSYINYLNSCNDVTLLNKSNSSDETTRYEAASSSDSFMTANSDLSRHNNAMIDLLPLKSSDYIENYEEDYIHSDAENGIVLYEKKIISKSRENLNRIHNCAISDSSLSTIVTIPPLDYDTDTLRKELKNFGDNPGPITKSTKKLYLKKLVKFKKYPNRLGIVPADNSQITYPLELQRTVTNYDYLEQNITEYLKLEERMVKHFSEKNHLKWREGNSKTSFVYLLLDPRITSNMSIHQKQLSKSELWQKFLNAIFYVGKGKSVRPYSHLYDAIKIYSRDAEINDFQKYDQQKFDKMNKMCESKKLKRIIEIWKENYGVVCLHIFHNVMPSEAYSREACIIEALGMHNVTNLKKGDYYGAATAYTMREKRQMGIALLHRAMHVYLAEGESQMKPDDF</sequence>
<keyword evidence="1" id="KW-0040">ANK repeat</keyword>
<dbReference type="OrthoDB" id="1601181at2759"/>
<dbReference type="SMART" id="SM00540">
    <property type="entry name" value="LEM"/>
    <property type="match status" value="1"/>
</dbReference>
<proteinExistence type="predicted"/>
<dbReference type="GO" id="GO:0005654">
    <property type="term" value="C:nucleoplasm"/>
    <property type="evidence" value="ECO:0007669"/>
    <property type="project" value="TreeGrafter"/>
</dbReference>
<reference evidence="3" key="1">
    <citation type="submission" date="2022-01" db="EMBL/GenBank/DDBJ databases">
        <authorList>
            <person name="King R."/>
        </authorList>
    </citation>
    <scope>NUCLEOTIDE SEQUENCE</scope>
</reference>
<dbReference type="CDD" id="cd10454">
    <property type="entry name" value="GIY-YIG_COG3680_Meta"/>
    <property type="match status" value="1"/>
</dbReference>
<dbReference type="GO" id="GO:0005737">
    <property type="term" value="C:cytoplasm"/>
    <property type="evidence" value="ECO:0007669"/>
    <property type="project" value="TreeGrafter"/>
</dbReference>
<feature type="domain" description="LEM" evidence="2">
    <location>
        <begin position="403"/>
        <end position="447"/>
    </location>
</feature>
<organism evidence="3 4">
    <name type="scientific">Chironomus riparius</name>
    <dbReference type="NCBI Taxonomy" id="315576"/>
    <lineage>
        <taxon>Eukaryota</taxon>
        <taxon>Metazoa</taxon>
        <taxon>Ecdysozoa</taxon>
        <taxon>Arthropoda</taxon>
        <taxon>Hexapoda</taxon>
        <taxon>Insecta</taxon>
        <taxon>Pterygota</taxon>
        <taxon>Neoptera</taxon>
        <taxon>Endopterygota</taxon>
        <taxon>Diptera</taxon>
        <taxon>Nematocera</taxon>
        <taxon>Chironomoidea</taxon>
        <taxon>Chironomidae</taxon>
        <taxon>Chironominae</taxon>
        <taxon>Chironomus</taxon>
    </lineage>
</organism>
<dbReference type="SMART" id="SM00248">
    <property type="entry name" value="ANK"/>
    <property type="match status" value="3"/>
</dbReference>
<name>A0A9N9RR13_9DIPT</name>
<protein>
    <recommendedName>
        <fullName evidence="2">LEM domain-containing protein</fullName>
    </recommendedName>
</protein>
<accession>A0A9N9RR13</accession>
<dbReference type="Gene3D" id="1.10.720.40">
    <property type="match status" value="1"/>
</dbReference>
<dbReference type="PANTHER" id="PTHR46427">
    <property type="entry name" value="ANKYRIN REPEAT AND LEM DOMAIN-CONTAINING PROTEIN 1"/>
    <property type="match status" value="1"/>
</dbReference>
<dbReference type="Gene3D" id="1.25.40.20">
    <property type="entry name" value="Ankyrin repeat-containing domain"/>
    <property type="match status" value="1"/>
</dbReference>
<dbReference type="SUPFAM" id="SSF63451">
    <property type="entry name" value="LEM domain"/>
    <property type="match status" value="1"/>
</dbReference>
<gene>
    <name evidence="3" type="ORF">CHIRRI_LOCUS4726</name>
</gene>
<dbReference type="Pfam" id="PF22945">
    <property type="entry name" value="LEM-3_GIY-YIG"/>
    <property type="match status" value="1"/>
</dbReference>
<feature type="repeat" description="ANK" evidence="1">
    <location>
        <begin position="82"/>
        <end position="114"/>
    </location>
</feature>
<dbReference type="InterPro" id="IPR011015">
    <property type="entry name" value="LEM/LEM-like_dom_sf"/>
</dbReference>
<dbReference type="Proteomes" id="UP001153620">
    <property type="component" value="Chromosome 2"/>
</dbReference>
<dbReference type="PANTHER" id="PTHR46427:SF1">
    <property type="entry name" value="ANKYRIN REPEAT AND LEM DOMAIN-CONTAINING PROTEIN 1"/>
    <property type="match status" value="1"/>
</dbReference>
<dbReference type="InterPro" id="IPR002110">
    <property type="entry name" value="Ankyrin_rpt"/>
</dbReference>
<dbReference type="GO" id="GO:0004520">
    <property type="term" value="F:DNA endonuclease activity"/>
    <property type="evidence" value="ECO:0007669"/>
    <property type="project" value="TreeGrafter"/>
</dbReference>
<dbReference type="PROSITE" id="PS50954">
    <property type="entry name" value="LEM"/>
    <property type="match status" value="1"/>
</dbReference>
<evidence type="ECO:0000259" key="2">
    <source>
        <dbReference type="PROSITE" id="PS50954"/>
    </source>
</evidence>
<dbReference type="Pfam" id="PF03020">
    <property type="entry name" value="LEM"/>
    <property type="match status" value="1"/>
</dbReference>
<evidence type="ECO:0000313" key="4">
    <source>
        <dbReference type="Proteomes" id="UP001153620"/>
    </source>
</evidence>
<reference evidence="3" key="2">
    <citation type="submission" date="2022-10" db="EMBL/GenBank/DDBJ databases">
        <authorList>
            <consortium name="ENA_rothamsted_submissions"/>
            <consortium name="culmorum"/>
            <person name="King R."/>
        </authorList>
    </citation>
    <scope>NUCLEOTIDE SEQUENCE</scope>
</reference>
<dbReference type="GO" id="GO:0000724">
    <property type="term" value="P:double-strand break repair via homologous recombination"/>
    <property type="evidence" value="ECO:0007669"/>
    <property type="project" value="TreeGrafter"/>
</dbReference>
<evidence type="ECO:0000313" key="3">
    <source>
        <dbReference type="EMBL" id="CAG9801805.1"/>
    </source>
</evidence>
<dbReference type="EMBL" id="OU895878">
    <property type="protein sequence ID" value="CAG9801805.1"/>
    <property type="molecule type" value="Genomic_DNA"/>
</dbReference>
<dbReference type="PROSITE" id="PS50088">
    <property type="entry name" value="ANK_REPEAT"/>
    <property type="match status" value="1"/>
</dbReference>
<dbReference type="InterPro" id="IPR036770">
    <property type="entry name" value="Ankyrin_rpt-contain_sf"/>
</dbReference>
<dbReference type="PROSITE" id="PS50297">
    <property type="entry name" value="ANK_REP_REGION"/>
    <property type="match status" value="1"/>
</dbReference>
<dbReference type="AlphaFoldDB" id="A0A9N9RR13"/>
<dbReference type="SUPFAM" id="SSF48403">
    <property type="entry name" value="Ankyrin repeat"/>
    <property type="match status" value="1"/>
</dbReference>